<feature type="domain" description="MADF" evidence="2">
    <location>
        <begin position="58"/>
        <end position="116"/>
    </location>
</feature>
<dbReference type="OrthoDB" id="6616165at2759"/>
<accession>A0A4C1XJE5</accession>
<keyword evidence="4" id="KW-1185">Reference proteome</keyword>
<proteinExistence type="predicted"/>
<comment type="caution">
    <text evidence="3">The sequence shown here is derived from an EMBL/GenBank/DDBJ whole genome shotgun (WGS) entry which is preliminary data.</text>
</comment>
<feature type="compositionally biased region" description="Polar residues" evidence="1">
    <location>
        <begin position="126"/>
        <end position="141"/>
    </location>
</feature>
<dbReference type="EMBL" id="BGZK01000841">
    <property type="protein sequence ID" value="GBP62419.1"/>
    <property type="molecule type" value="Genomic_DNA"/>
</dbReference>
<dbReference type="AlphaFoldDB" id="A0A4C1XJE5"/>
<reference evidence="3 4" key="1">
    <citation type="journal article" date="2019" name="Commun. Biol.">
        <title>The bagworm genome reveals a unique fibroin gene that provides high tensile strength.</title>
        <authorList>
            <person name="Kono N."/>
            <person name="Nakamura H."/>
            <person name="Ohtoshi R."/>
            <person name="Tomita M."/>
            <person name="Numata K."/>
            <person name="Arakawa K."/>
        </authorList>
    </citation>
    <scope>NUCLEOTIDE SEQUENCE [LARGE SCALE GENOMIC DNA]</scope>
</reference>
<gene>
    <name evidence="3" type="ORF">EVAR_3121_1</name>
</gene>
<evidence type="ECO:0000313" key="4">
    <source>
        <dbReference type="Proteomes" id="UP000299102"/>
    </source>
</evidence>
<feature type="region of interest" description="Disordered" evidence="1">
    <location>
        <begin position="126"/>
        <end position="151"/>
    </location>
</feature>
<organism evidence="3 4">
    <name type="scientific">Eumeta variegata</name>
    <name type="common">Bagworm moth</name>
    <name type="synonym">Eumeta japonica</name>
    <dbReference type="NCBI Taxonomy" id="151549"/>
    <lineage>
        <taxon>Eukaryota</taxon>
        <taxon>Metazoa</taxon>
        <taxon>Ecdysozoa</taxon>
        <taxon>Arthropoda</taxon>
        <taxon>Hexapoda</taxon>
        <taxon>Insecta</taxon>
        <taxon>Pterygota</taxon>
        <taxon>Neoptera</taxon>
        <taxon>Endopterygota</taxon>
        <taxon>Lepidoptera</taxon>
        <taxon>Glossata</taxon>
        <taxon>Ditrysia</taxon>
        <taxon>Tineoidea</taxon>
        <taxon>Psychidae</taxon>
        <taxon>Oiketicinae</taxon>
        <taxon>Eumeta</taxon>
    </lineage>
</organism>
<dbReference type="Proteomes" id="UP000299102">
    <property type="component" value="Unassembled WGS sequence"/>
</dbReference>
<protein>
    <recommendedName>
        <fullName evidence="2">MADF domain-containing protein</fullName>
    </recommendedName>
</protein>
<sequence length="246" mass="27657">MKVQGKGLPYLPGRTRSKYQANANKSVACTHIISSATPALQAAACRLHAFPNDSPAPAVSALVRHMEIYPRAMLMKKWESIRDNYTREYKRQKKLPSGSGSSKHTPYIYYRKLQFLQSSTANNLTESNYETSESHNSGADNTENEDLMPRPKEHIERLRKKPKMNAVDKQIVEILEKSLAARQQNETQLTTVEEPHTSNHFSVHFRTALALLTRVDAVLSAVCVRYQRALNATPSAQCVPALKPEP</sequence>
<dbReference type="Pfam" id="PF10545">
    <property type="entry name" value="MADF_DNA_bdg"/>
    <property type="match status" value="1"/>
</dbReference>
<evidence type="ECO:0000313" key="3">
    <source>
        <dbReference type="EMBL" id="GBP62419.1"/>
    </source>
</evidence>
<evidence type="ECO:0000256" key="1">
    <source>
        <dbReference type="SAM" id="MobiDB-lite"/>
    </source>
</evidence>
<dbReference type="InterPro" id="IPR006578">
    <property type="entry name" value="MADF-dom"/>
</dbReference>
<evidence type="ECO:0000259" key="2">
    <source>
        <dbReference type="Pfam" id="PF10545"/>
    </source>
</evidence>
<name>A0A4C1XJE5_EUMVA</name>